<dbReference type="SUPFAM" id="SSF81383">
    <property type="entry name" value="F-box domain"/>
    <property type="match status" value="1"/>
</dbReference>
<dbReference type="EMBL" id="GBRH01236097">
    <property type="protein sequence ID" value="JAD61798.1"/>
    <property type="molecule type" value="Transcribed_RNA"/>
</dbReference>
<reference evidence="2" key="1">
    <citation type="submission" date="2014-09" db="EMBL/GenBank/DDBJ databases">
        <authorList>
            <person name="Magalhaes I.L.F."/>
            <person name="Oliveira U."/>
            <person name="Santos F.R."/>
            <person name="Vidigal T.H.D.A."/>
            <person name="Brescovit A.D."/>
            <person name="Santos A.J."/>
        </authorList>
    </citation>
    <scope>NUCLEOTIDE SEQUENCE</scope>
    <source>
        <tissue evidence="2">Shoot tissue taken approximately 20 cm above the soil surface</tissue>
    </source>
</reference>
<feature type="domain" description="F-box" evidence="1">
    <location>
        <begin position="20"/>
        <end position="61"/>
    </location>
</feature>
<dbReference type="InterPro" id="IPR036047">
    <property type="entry name" value="F-box-like_dom_sf"/>
</dbReference>
<dbReference type="PANTHER" id="PTHR31264:SF11">
    <property type="entry name" value="OS07G0555100 PROTEIN"/>
    <property type="match status" value="1"/>
</dbReference>
<proteinExistence type="predicted"/>
<evidence type="ECO:0000313" key="2">
    <source>
        <dbReference type="EMBL" id="JAD61798.1"/>
    </source>
</evidence>
<sequence>MASPAPPIAEPQAPASLATLTDELLEEIFLLLETPTDLARASTACASFRRIITGRYFLRRFRAIHPPPLLGFAAYEGFHPAQPRHSSAPLGDALTRAADFSYSFVPTGSWNTPWHPRDVRQGRVLLECTPECDPAFEFYDVVFLRDLELAVCDPLSRRYVLLPPVRDELRAEHEPLFNFGLFFAPTSEDEETTFRVVCMACNKAMLVAFVFSSITGQWHIPAYFSWNSLGNVTPYSRYSSSYLDYEQGCFYWMVPWRDKLLVVDALNLEVSIVNKNLTGYHMRDSGQPLILAGRDGTPEVFFLTDFFGDGPTDVVRITKQNDGGSLDEWNFENTISLLSQYKFFTLGAAEGLLFLRGVLQDQNSGYSSEESLDNSAHYSAKYPDVEYFSLNVKTSELKRVCGMKRYFHSVYAYFGFPPPLAKPSICSGINVLAFGASFWSFIWCLRGGMEDSHAGAAFLLEGCTRALVIWYSPKISYPAV</sequence>
<dbReference type="PANTHER" id="PTHR31264">
    <property type="entry name" value="OS07G0554500 PROTEIN-RELATED"/>
    <property type="match status" value="1"/>
</dbReference>
<dbReference type="InterPro" id="IPR001810">
    <property type="entry name" value="F-box_dom"/>
</dbReference>
<protein>
    <recommendedName>
        <fullName evidence="1">F-box domain-containing protein</fullName>
    </recommendedName>
</protein>
<dbReference type="AlphaFoldDB" id="A0A0A9BI22"/>
<accession>A0A0A9BI22</accession>
<reference evidence="2" key="2">
    <citation type="journal article" date="2015" name="Data Brief">
        <title>Shoot transcriptome of the giant reed, Arundo donax.</title>
        <authorList>
            <person name="Barrero R.A."/>
            <person name="Guerrero F.D."/>
            <person name="Moolhuijzen P."/>
            <person name="Goolsby J.A."/>
            <person name="Tidwell J."/>
            <person name="Bellgard S.E."/>
            <person name="Bellgard M.I."/>
        </authorList>
    </citation>
    <scope>NUCLEOTIDE SEQUENCE</scope>
    <source>
        <tissue evidence="2">Shoot tissue taken approximately 20 cm above the soil surface</tissue>
    </source>
</reference>
<organism evidence="2">
    <name type="scientific">Arundo donax</name>
    <name type="common">Giant reed</name>
    <name type="synonym">Donax arundinaceus</name>
    <dbReference type="NCBI Taxonomy" id="35708"/>
    <lineage>
        <taxon>Eukaryota</taxon>
        <taxon>Viridiplantae</taxon>
        <taxon>Streptophyta</taxon>
        <taxon>Embryophyta</taxon>
        <taxon>Tracheophyta</taxon>
        <taxon>Spermatophyta</taxon>
        <taxon>Magnoliopsida</taxon>
        <taxon>Liliopsida</taxon>
        <taxon>Poales</taxon>
        <taxon>Poaceae</taxon>
        <taxon>PACMAD clade</taxon>
        <taxon>Arundinoideae</taxon>
        <taxon>Arundineae</taxon>
        <taxon>Arundo</taxon>
    </lineage>
</organism>
<evidence type="ECO:0000259" key="1">
    <source>
        <dbReference type="SMART" id="SM00256"/>
    </source>
</evidence>
<dbReference type="SMART" id="SM00256">
    <property type="entry name" value="FBOX"/>
    <property type="match status" value="1"/>
</dbReference>
<name>A0A0A9BI22_ARUDO</name>